<dbReference type="Gene3D" id="1.10.10.60">
    <property type="entry name" value="Homeodomain-like"/>
    <property type="match status" value="2"/>
</dbReference>
<dbReference type="InterPro" id="IPR018060">
    <property type="entry name" value="HTH_AraC"/>
</dbReference>
<evidence type="ECO:0000313" key="10">
    <source>
        <dbReference type="Proteomes" id="UP000192353"/>
    </source>
</evidence>
<dbReference type="InterPro" id="IPR003313">
    <property type="entry name" value="AraC-bd"/>
</dbReference>
<dbReference type="RefSeq" id="WP_003702248.1">
    <property type="nucleotide sequence ID" value="NZ_CAKMBQ010000001.1"/>
</dbReference>
<dbReference type="Proteomes" id="UP001224533">
    <property type="component" value="Chromosome"/>
</dbReference>
<dbReference type="InterPro" id="IPR009057">
    <property type="entry name" value="Homeodomain-like_sf"/>
</dbReference>
<sequence length="278" mass="31345">MEKAVSLNFISVPSDQLQLANVGRSDTLSGHKYGPAVRPYYLIHYILAGSGTFKTDQSIYKLHAGQGFLIEPGQETTYIADKNTPWSYVWIGFSGNFADQLMQQIPLNQREPIFSLNDPKRLIELVNLLLLKSVNSTTKKLLNLSYLLEFLSIISNATIISRESTTSISDIYVEKAISLINKNFPNISAASLAQMIGLDRSYLGKRFKKVTGMTLQTYLKNYKITQARHLIESTNLSLLEISQRCGYQRVDSLARTFKATYGLTPSDFRLQQKELLTL</sequence>
<reference evidence="5 9" key="1">
    <citation type="journal article" date="2014" name="BMC Genomics">
        <title>Unusual genome complexity in Lactobacillus salivarius JCM1046.</title>
        <authorList>
            <person name="Raftis E.J."/>
            <person name="Forde B.M."/>
            <person name="Claesson M.J."/>
            <person name="O'Toole P.W."/>
        </authorList>
    </citation>
    <scope>NUCLEOTIDE SEQUENCE [LARGE SCALE GENOMIC DNA]</scope>
    <source>
        <strain evidence="5 9">JCM1046</strain>
    </source>
</reference>
<evidence type="ECO:0000313" key="9">
    <source>
        <dbReference type="Proteomes" id="UP000029488"/>
    </source>
</evidence>
<gene>
    <name evidence="6" type="ORF">B6U37_05420</name>
    <name evidence="7" type="ORF">DB362_04350</name>
    <name evidence="5" type="ORF">LSJ_1008</name>
    <name evidence="8" type="ORF">O2U02_04030</name>
</gene>
<dbReference type="PROSITE" id="PS01124">
    <property type="entry name" value="HTH_ARAC_FAMILY_2"/>
    <property type="match status" value="1"/>
</dbReference>
<evidence type="ECO:0000256" key="3">
    <source>
        <dbReference type="ARBA" id="ARBA00023163"/>
    </source>
</evidence>
<feature type="domain" description="HTH araC/xylS-type" evidence="4">
    <location>
        <begin position="174"/>
        <end position="271"/>
    </location>
</feature>
<dbReference type="Proteomes" id="UP000245607">
    <property type="component" value="Unassembled WGS sequence"/>
</dbReference>
<dbReference type="Pfam" id="PF02311">
    <property type="entry name" value="AraC_binding"/>
    <property type="match status" value="1"/>
</dbReference>
<dbReference type="Gene3D" id="2.60.120.280">
    <property type="entry name" value="Regulatory protein AraC"/>
    <property type="match status" value="1"/>
</dbReference>
<dbReference type="EMBL" id="CP114509">
    <property type="protein sequence ID" value="WHS18396.1"/>
    <property type="molecule type" value="Genomic_DNA"/>
</dbReference>
<keyword evidence="1" id="KW-0805">Transcription regulation</keyword>
<dbReference type="EMBL" id="QFAS01000005">
    <property type="protein sequence ID" value="PWG53154.1"/>
    <property type="molecule type" value="Genomic_DNA"/>
</dbReference>
<dbReference type="CDD" id="cd06986">
    <property type="entry name" value="cupin_MmsR-like_N"/>
    <property type="match status" value="1"/>
</dbReference>
<name>A0A089QFR4_9LACO</name>
<dbReference type="SMART" id="SM00342">
    <property type="entry name" value="HTH_ARAC"/>
    <property type="match status" value="1"/>
</dbReference>
<evidence type="ECO:0000313" key="11">
    <source>
        <dbReference type="Proteomes" id="UP000245607"/>
    </source>
</evidence>
<dbReference type="Proteomes" id="UP000192353">
    <property type="component" value="Unassembled WGS sequence"/>
</dbReference>
<dbReference type="EMBL" id="CP007646">
    <property type="protein sequence ID" value="AIR10683.1"/>
    <property type="molecule type" value="Genomic_DNA"/>
</dbReference>
<dbReference type="Pfam" id="PF12833">
    <property type="entry name" value="HTH_18"/>
    <property type="match status" value="1"/>
</dbReference>
<evidence type="ECO:0000256" key="1">
    <source>
        <dbReference type="ARBA" id="ARBA00023015"/>
    </source>
</evidence>
<evidence type="ECO:0000313" key="5">
    <source>
        <dbReference type="EMBL" id="AIR10683.1"/>
    </source>
</evidence>
<dbReference type="Proteomes" id="UP000029488">
    <property type="component" value="Chromosome"/>
</dbReference>
<dbReference type="KEGG" id="lsj:LSJ_1008"/>
<dbReference type="InterPro" id="IPR018062">
    <property type="entry name" value="HTH_AraC-typ_CS"/>
</dbReference>
<dbReference type="SUPFAM" id="SSF51215">
    <property type="entry name" value="Regulatory protein AraC"/>
    <property type="match status" value="1"/>
</dbReference>
<evidence type="ECO:0000313" key="12">
    <source>
        <dbReference type="Proteomes" id="UP001224533"/>
    </source>
</evidence>
<proteinExistence type="predicted"/>
<reference evidence="6 10" key="2">
    <citation type="submission" date="2017-03" db="EMBL/GenBank/DDBJ databases">
        <title>Phylogenomics and comparative genomics of Lactobacillus salivarius, a mammalian gut commensal.</title>
        <authorList>
            <person name="Harris H.M."/>
        </authorList>
    </citation>
    <scope>NUCLEOTIDE SEQUENCE [LARGE SCALE GENOMIC DNA]</scope>
    <source>
        <strain evidence="6 10">AH4231</strain>
    </source>
</reference>
<reference evidence="8 12" key="4">
    <citation type="submission" date="2022-12" db="EMBL/GenBank/DDBJ databases">
        <title>Assessment of beneficial effects and identification of host adaptation-associated genes of Ligilactobacillus salivarius isolated from Meles meles.</title>
        <authorList>
            <person name="Wang Y."/>
        </authorList>
    </citation>
    <scope>NUCLEOTIDE SEQUENCE [LARGE SCALE GENOMIC DNA]</scope>
    <source>
        <strain evidence="8 12">S35</strain>
    </source>
</reference>
<accession>A0A089QFR4</accession>
<dbReference type="EMBL" id="NBEY01000043">
    <property type="protein sequence ID" value="OQR25345.1"/>
    <property type="molecule type" value="Genomic_DNA"/>
</dbReference>
<dbReference type="SUPFAM" id="SSF46689">
    <property type="entry name" value="Homeodomain-like"/>
    <property type="match status" value="2"/>
</dbReference>
<evidence type="ECO:0000259" key="4">
    <source>
        <dbReference type="PROSITE" id="PS01124"/>
    </source>
</evidence>
<dbReference type="GO" id="GO:0043565">
    <property type="term" value="F:sequence-specific DNA binding"/>
    <property type="evidence" value="ECO:0007669"/>
    <property type="project" value="InterPro"/>
</dbReference>
<dbReference type="InterPro" id="IPR037923">
    <property type="entry name" value="HTH-like"/>
</dbReference>
<evidence type="ECO:0000256" key="2">
    <source>
        <dbReference type="ARBA" id="ARBA00023125"/>
    </source>
</evidence>
<evidence type="ECO:0000313" key="8">
    <source>
        <dbReference type="EMBL" id="WHS18396.1"/>
    </source>
</evidence>
<evidence type="ECO:0000313" key="7">
    <source>
        <dbReference type="EMBL" id="PWG53154.1"/>
    </source>
</evidence>
<keyword evidence="2" id="KW-0238">DNA-binding</keyword>
<evidence type="ECO:0000313" key="6">
    <source>
        <dbReference type="EMBL" id="OQR25345.1"/>
    </source>
</evidence>
<dbReference type="GO" id="GO:0003700">
    <property type="term" value="F:DNA-binding transcription factor activity"/>
    <property type="evidence" value="ECO:0007669"/>
    <property type="project" value="InterPro"/>
</dbReference>
<reference evidence="7 11" key="3">
    <citation type="submission" date="2018-05" db="EMBL/GenBank/DDBJ databases">
        <title>Lactobacillus salivarius genome sequencing and assembly.</title>
        <authorList>
            <person name="Audisio C."/>
            <person name="Albarracin L."/>
            <person name="Torres M.J."/>
            <person name="Hebert E.M."/>
            <person name="Saavedra L."/>
        </authorList>
    </citation>
    <scope>NUCLEOTIDE SEQUENCE [LARGE SCALE GENOMIC DNA]</scope>
    <source>
        <strain evidence="7 11">A3iob</strain>
    </source>
</reference>
<dbReference type="PANTHER" id="PTHR43280">
    <property type="entry name" value="ARAC-FAMILY TRANSCRIPTIONAL REGULATOR"/>
    <property type="match status" value="1"/>
</dbReference>
<protein>
    <submittedName>
        <fullName evidence="6">AraC family transcriptional regulator</fullName>
    </submittedName>
    <submittedName>
        <fullName evidence="5">Transcriptional regulator, AraC family</fullName>
    </submittedName>
</protein>
<dbReference type="AlphaFoldDB" id="A0A089QFR4"/>
<keyword evidence="3" id="KW-0804">Transcription</keyword>
<dbReference type="PROSITE" id="PS00041">
    <property type="entry name" value="HTH_ARAC_FAMILY_1"/>
    <property type="match status" value="1"/>
</dbReference>
<organism evidence="5 9">
    <name type="scientific">Ligilactobacillus salivarius</name>
    <dbReference type="NCBI Taxonomy" id="1624"/>
    <lineage>
        <taxon>Bacteria</taxon>
        <taxon>Bacillati</taxon>
        <taxon>Bacillota</taxon>
        <taxon>Bacilli</taxon>
        <taxon>Lactobacillales</taxon>
        <taxon>Lactobacillaceae</taxon>
        <taxon>Ligilactobacillus</taxon>
    </lineage>
</organism>
<dbReference type="PANTHER" id="PTHR43280:SF2">
    <property type="entry name" value="HTH-TYPE TRANSCRIPTIONAL REGULATOR EXSA"/>
    <property type="match status" value="1"/>
</dbReference>